<comment type="caution">
    <text evidence="16">The sequence shown here is derived from an EMBL/GenBank/DDBJ whole genome shotgun (WGS) entry which is preliminary data.</text>
</comment>
<dbReference type="Pfam" id="PF13855">
    <property type="entry name" value="LRR_8"/>
    <property type="match status" value="1"/>
</dbReference>
<dbReference type="InterPro" id="IPR000719">
    <property type="entry name" value="Prot_kinase_dom"/>
</dbReference>
<comment type="similarity">
    <text evidence="2">Belongs to the protein kinase superfamily. Ser/Thr protein kinase family.</text>
</comment>
<evidence type="ECO:0000259" key="15">
    <source>
        <dbReference type="PROSITE" id="PS50011"/>
    </source>
</evidence>
<dbReference type="EMBL" id="JAVXUP010002053">
    <property type="protein sequence ID" value="KAK3005993.1"/>
    <property type="molecule type" value="Genomic_DNA"/>
</dbReference>
<evidence type="ECO:0000313" key="16">
    <source>
        <dbReference type="EMBL" id="KAK3005993.1"/>
    </source>
</evidence>
<evidence type="ECO:0000313" key="17">
    <source>
        <dbReference type="Proteomes" id="UP001188597"/>
    </source>
</evidence>
<dbReference type="GO" id="GO:0005886">
    <property type="term" value="C:plasma membrane"/>
    <property type="evidence" value="ECO:0007669"/>
    <property type="project" value="UniProtKB-SubCell"/>
</dbReference>
<keyword evidence="11" id="KW-0675">Receptor</keyword>
<keyword evidence="9 14" id="KW-1133">Transmembrane helix</keyword>
<dbReference type="InterPro" id="IPR011009">
    <property type="entry name" value="Kinase-like_dom_sf"/>
</dbReference>
<comment type="similarity">
    <text evidence="3">Belongs to the RLP family.</text>
</comment>
<dbReference type="FunFam" id="1.10.510.10:FF:001306">
    <property type="entry name" value="Leucine-rich repeat receptor-like protein kinase TDR"/>
    <property type="match status" value="1"/>
</dbReference>
<evidence type="ECO:0000256" key="10">
    <source>
        <dbReference type="ARBA" id="ARBA00023136"/>
    </source>
</evidence>
<dbReference type="FunFam" id="3.80.10.10:FF:000896">
    <property type="entry name" value="Leucine-rich repeat receptor-like protein kinase"/>
    <property type="match status" value="1"/>
</dbReference>
<evidence type="ECO:0000256" key="13">
    <source>
        <dbReference type="SAM" id="MobiDB-lite"/>
    </source>
</evidence>
<dbReference type="GO" id="GO:0004672">
    <property type="term" value="F:protein kinase activity"/>
    <property type="evidence" value="ECO:0007669"/>
    <property type="project" value="InterPro"/>
</dbReference>
<evidence type="ECO:0000256" key="4">
    <source>
        <dbReference type="ARBA" id="ARBA00022475"/>
    </source>
</evidence>
<evidence type="ECO:0000256" key="5">
    <source>
        <dbReference type="ARBA" id="ARBA00022614"/>
    </source>
</evidence>
<dbReference type="PROSITE" id="PS00108">
    <property type="entry name" value="PROTEIN_KINASE_ST"/>
    <property type="match status" value="1"/>
</dbReference>
<feature type="non-terminal residue" evidence="16">
    <location>
        <position position="975"/>
    </location>
</feature>
<dbReference type="InterPro" id="IPR032675">
    <property type="entry name" value="LRR_dom_sf"/>
</dbReference>
<keyword evidence="10 14" id="KW-0472">Membrane</keyword>
<accession>A0AA88VDY3</accession>
<evidence type="ECO:0000256" key="12">
    <source>
        <dbReference type="ARBA" id="ARBA00023180"/>
    </source>
</evidence>
<dbReference type="Gene3D" id="3.80.10.10">
    <property type="entry name" value="Ribonuclease Inhibitor"/>
    <property type="match status" value="3"/>
</dbReference>
<keyword evidence="8" id="KW-0677">Repeat</keyword>
<name>A0AA88VDY3_9ASTE</name>
<feature type="domain" description="Protein kinase" evidence="15">
    <location>
        <begin position="703"/>
        <end position="970"/>
    </location>
</feature>
<keyword evidence="17" id="KW-1185">Reference proteome</keyword>
<dbReference type="SMART" id="SM00220">
    <property type="entry name" value="S_TKc"/>
    <property type="match status" value="1"/>
</dbReference>
<gene>
    <name evidence="16" type="ORF">RJ639_017630</name>
</gene>
<evidence type="ECO:0000256" key="6">
    <source>
        <dbReference type="ARBA" id="ARBA00022692"/>
    </source>
</evidence>
<dbReference type="Pfam" id="PF07714">
    <property type="entry name" value="PK_Tyr_Ser-Thr"/>
    <property type="match status" value="1"/>
</dbReference>
<dbReference type="GO" id="GO:0009791">
    <property type="term" value="P:post-embryonic development"/>
    <property type="evidence" value="ECO:0007669"/>
    <property type="project" value="UniProtKB-ARBA"/>
</dbReference>
<evidence type="ECO:0000256" key="9">
    <source>
        <dbReference type="ARBA" id="ARBA00022989"/>
    </source>
</evidence>
<dbReference type="SUPFAM" id="SSF52058">
    <property type="entry name" value="L domain-like"/>
    <property type="match status" value="2"/>
</dbReference>
<protein>
    <recommendedName>
        <fullName evidence="15">Protein kinase domain-containing protein</fullName>
    </recommendedName>
</protein>
<dbReference type="FunFam" id="3.80.10.10:FF:000275">
    <property type="entry name" value="Leucine-rich repeat receptor-like protein kinase"/>
    <property type="match status" value="1"/>
</dbReference>
<dbReference type="Gene3D" id="1.10.510.10">
    <property type="entry name" value="Transferase(Phosphotransferase) domain 1"/>
    <property type="match status" value="1"/>
</dbReference>
<dbReference type="Pfam" id="PF08263">
    <property type="entry name" value="LRRNT_2"/>
    <property type="match status" value="1"/>
</dbReference>
<dbReference type="GO" id="GO:0051707">
    <property type="term" value="P:response to other organism"/>
    <property type="evidence" value="ECO:0007669"/>
    <property type="project" value="UniProtKB-ARBA"/>
</dbReference>
<dbReference type="SMART" id="SM00369">
    <property type="entry name" value="LRR_TYP"/>
    <property type="match status" value="5"/>
</dbReference>
<evidence type="ECO:0000256" key="1">
    <source>
        <dbReference type="ARBA" id="ARBA00004251"/>
    </source>
</evidence>
<reference evidence="16" key="1">
    <citation type="submission" date="2022-12" db="EMBL/GenBank/DDBJ databases">
        <title>Draft genome assemblies for two species of Escallonia (Escalloniales).</title>
        <authorList>
            <person name="Chanderbali A."/>
            <person name="Dervinis C."/>
            <person name="Anghel I."/>
            <person name="Soltis D."/>
            <person name="Soltis P."/>
            <person name="Zapata F."/>
        </authorList>
    </citation>
    <scope>NUCLEOTIDE SEQUENCE</scope>
    <source>
        <strain evidence="16">UCBG64.0493</strain>
        <tissue evidence="16">Leaf</tissue>
    </source>
</reference>
<evidence type="ECO:0000256" key="8">
    <source>
        <dbReference type="ARBA" id="ARBA00022737"/>
    </source>
</evidence>
<keyword evidence="6 14" id="KW-0812">Transmembrane</keyword>
<feature type="region of interest" description="Disordered" evidence="13">
    <location>
        <begin position="954"/>
        <end position="975"/>
    </location>
</feature>
<dbReference type="PROSITE" id="PS50011">
    <property type="entry name" value="PROTEIN_KINASE_DOM"/>
    <property type="match status" value="1"/>
</dbReference>
<comment type="subcellular location">
    <subcellularLocation>
        <location evidence="1">Cell membrane</location>
        <topology evidence="1">Single-pass type I membrane protein</topology>
    </subcellularLocation>
</comment>
<dbReference type="FunFam" id="3.30.200.20:FF:001006">
    <property type="entry name" value="Leucine-rich repeat receptor-like protein kinase TDR"/>
    <property type="match status" value="1"/>
</dbReference>
<dbReference type="InterPro" id="IPR008271">
    <property type="entry name" value="Ser/Thr_kinase_AS"/>
</dbReference>
<dbReference type="SUPFAM" id="SSF56112">
    <property type="entry name" value="Protein kinase-like (PK-like)"/>
    <property type="match status" value="1"/>
</dbReference>
<dbReference type="PANTHER" id="PTHR48052">
    <property type="entry name" value="UNNAMED PRODUCT"/>
    <property type="match status" value="1"/>
</dbReference>
<dbReference type="InterPro" id="IPR013210">
    <property type="entry name" value="LRR_N_plant-typ"/>
</dbReference>
<proteinExistence type="inferred from homology"/>
<dbReference type="Gene3D" id="3.30.200.20">
    <property type="entry name" value="Phosphorylase Kinase, domain 1"/>
    <property type="match status" value="1"/>
</dbReference>
<keyword evidence="5" id="KW-0433">Leucine-rich repeat</keyword>
<dbReference type="AlphaFoldDB" id="A0AA88VDY3"/>
<keyword evidence="12" id="KW-0325">Glycoprotein</keyword>
<dbReference type="GO" id="GO:0006952">
    <property type="term" value="P:defense response"/>
    <property type="evidence" value="ECO:0007669"/>
    <property type="project" value="UniProtKB-ARBA"/>
</dbReference>
<dbReference type="Proteomes" id="UP001188597">
    <property type="component" value="Unassembled WGS sequence"/>
</dbReference>
<dbReference type="GO" id="GO:0005524">
    <property type="term" value="F:ATP binding"/>
    <property type="evidence" value="ECO:0007669"/>
    <property type="project" value="InterPro"/>
</dbReference>
<keyword evidence="7" id="KW-0732">Signal</keyword>
<feature type="compositionally biased region" description="Basic and acidic residues" evidence="13">
    <location>
        <begin position="954"/>
        <end position="964"/>
    </location>
</feature>
<evidence type="ECO:0000256" key="2">
    <source>
        <dbReference type="ARBA" id="ARBA00008684"/>
    </source>
</evidence>
<organism evidence="16 17">
    <name type="scientific">Escallonia herrerae</name>
    <dbReference type="NCBI Taxonomy" id="1293975"/>
    <lineage>
        <taxon>Eukaryota</taxon>
        <taxon>Viridiplantae</taxon>
        <taxon>Streptophyta</taxon>
        <taxon>Embryophyta</taxon>
        <taxon>Tracheophyta</taxon>
        <taxon>Spermatophyta</taxon>
        <taxon>Magnoliopsida</taxon>
        <taxon>eudicotyledons</taxon>
        <taxon>Gunneridae</taxon>
        <taxon>Pentapetalae</taxon>
        <taxon>asterids</taxon>
        <taxon>campanulids</taxon>
        <taxon>Escalloniales</taxon>
        <taxon>Escalloniaceae</taxon>
        <taxon>Escallonia</taxon>
    </lineage>
</organism>
<evidence type="ECO:0000256" key="11">
    <source>
        <dbReference type="ARBA" id="ARBA00023170"/>
    </source>
</evidence>
<dbReference type="Pfam" id="PF00560">
    <property type="entry name" value="LRR_1"/>
    <property type="match status" value="5"/>
</dbReference>
<dbReference type="InterPro" id="IPR003591">
    <property type="entry name" value="Leu-rich_rpt_typical-subtyp"/>
</dbReference>
<dbReference type="InterPro" id="IPR001245">
    <property type="entry name" value="Ser-Thr/Tyr_kinase_cat_dom"/>
</dbReference>
<feature type="transmembrane region" description="Helical" evidence="14">
    <location>
        <begin position="660"/>
        <end position="685"/>
    </location>
</feature>
<dbReference type="PANTHER" id="PTHR48052:SF27">
    <property type="entry name" value="LEUCINE-RICH REPEAT RECEPTOR-LIKE PROTEIN KINASE"/>
    <property type="match status" value="1"/>
</dbReference>
<sequence length="975" mass="106705">WGILFKSSLFSTAMQVPMAILRPTCFIFLTMSMAAFAAAADPISEALLSLKSAFGANSDSLNDWFVHPGTNASHKIFACSWSGVTCDQNATSVVGLDLSMKNLGGSLSGKEFSLLTDLVDLNISHNSFSDELPIGIFDLTKLKSLDISRNNFSGRFPSGIFRLQNLVILDAFSNSFSGSLPAEVSQLQLLKVLNFAGSYFSGPIPSGYGSLHSLEFIHLAGNLLSGNLPPELGVLKKVTHMEIGYNSYQGSIPLEFGNMSELQYLDISGANISGKIPTQLSNLTKLTTLFLFRNRLSGLLPSEFSKIKNLTNLDLSDNLLSGEIPQSFSELKSLRLLSLMYNEMSGAVPQGIARLPNLDSLFIWNNFFSGSLPEDLGKYSKLRWVDVSTNNFVGGIPPDICAGGELFKLILFSNKFSGGLFPSLSNCSSLVRLRIEDNLFSGYISLRFSNLPDIVYVDLSRNRFTGGIPTDISQAPALQYFNVSSNSDLGGMIPPDTWSLPLIQNFSASACNISGQIPSFEYCKSVSVIELNLNHLSGSFPDQISNCKSLESMNLANNDLTGHIPEEVASVPILGDLDLSHNKFNGQIPLKLGNSTSLKVLNVSFNDLSGSVPSKKIFRLMGSSAFAGNPKLCGAPLRSCHRADNIPSELELGSKRTQKLAWVLILCAVVVLFITALAFVIFYLLRRSKGKWKMVSYSGLPQFTANDILRSFDSIEVLEAVPLSGSVCKAVLPTGITVLVRKIEWEAKRIDVMLELINRMGNARHKNLIRLLGFCSNKHLAYLMYDYLPNGNLAEKIRMKRDWAAKCKIMIGIARGLCFLHHDCYPAIAHGDVKACNVVFDENREPRLAEYGLSSLKRLNDASSAATISSMETGEFNCAIIEELHMDIYNFGELILEISSNGRLKDAGRSIQSKPKEVLLGEIYGENEVGSSKSLQEEISSVIDVVLLCTRSRPSDRPSMKDALKLLSGLNPQRS</sequence>
<evidence type="ECO:0000256" key="14">
    <source>
        <dbReference type="SAM" id="Phobius"/>
    </source>
</evidence>
<evidence type="ECO:0000256" key="3">
    <source>
        <dbReference type="ARBA" id="ARBA00009592"/>
    </source>
</evidence>
<keyword evidence="4" id="KW-1003">Cell membrane</keyword>
<dbReference type="FunFam" id="3.80.10.10:FF:000233">
    <property type="entry name" value="Leucine-rich repeat receptor-like protein kinase TDR"/>
    <property type="match status" value="1"/>
</dbReference>
<dbReference type="InterPro" id="IPR001611">
    <property type="entry name" value="Leu-rich_rpt"/>
</dbReference>
<evidence type="ECO:0000256" key="7">
    <source>
        <dbReference type="ARBA" id="ARBA00022729"/>
    </source>
</evidence>